<evidence type="ECO:0000313" key="2">
    <source>
        <dbReference type="Proteomes" id="UP000324800"/>
    </source>
</evidence>
<dbReference type="EMBL" id="SNRW01018977">
    <property type="protein sequence ID" value="KAA6366824.1"/>
    <property type="molecule type" value="Genomic_DNA"/>
</dbReference>
<name>A0A5J4U9C8_9EUKA</name>
<protein>
    <submittedName>
        <fullName evidence="1">Uncharacterized protein</fullName>
    </submittedName>
</protein>
<reference evidence="1 2" key="1">
    <citation type="submission" date="2019-03" db="EMBL/GenBank/DDBJ databases">
        <title>Single cell metagenomics reveals metabolic interactions within the superorganism composed of flagellate Streblomastix strix and complex community of Bacteroidetes bacteria on its surface.</title>
        <authorList>
            <person name="Treitli S.C."/>
            <person name="Kolisko M."/>
            <person name="Husnik F."/>
            <person name="Keeling P."/>
            <person name="Hampl V."/>
        </authorList>
    </citation>
    <scope>NUCLEOTIDE SEQUENCE [LARGE SCALE GENOMIC DNA]</scope>
    <source>
        <strain evidence="1">ST1C</strain>
    </source>
</reference>
<organism evidence="1 2">
    <name type="scientific">Streblomastix strix</name>
    <dbReference type="NCBI Taxonomy" id="222440"/>
    <lineage>
        <taxon>Eukaryota</taxon>
        <taxon>Metamonada</taxon>
        <taxon>Preaxostyla</taxon>
        <taxon>Oxymonadida</taxon>
        <taxon>Streblomastigidae</taxon>
        <taxon>Streblomastix</taxon>
    </lineage>
</organism>
<gene>
    <name evidence="1" type="ORF">EZS28_037650</name>
</gene>
<proteinExistence type="predicted"/>
<evidence type="ECO:0000313" key="1">
    <source>
        <dbReference type="EMBL" id="KAA6366824.1"/>
    </source>
</evidence>
<dbReference type="Proteomes" id="UP000324800">
    <property type="component" value="Unassembled WGS sequence"/>
</dbReference>
<dbReference type="AlphaFoldDB" id="A0A5J4U9C8"/>
<comment type="caution">
    <text evidence="1">The sequence shown here is derived from an EMBL/GenBank/DDBJ whole genome shotgun (WGS) entry which is preliminary data.</text>
</comment>
<sequence>MSFVRASISASFSNFDPSMLIIVSSRVGIHLFGGPEMRQGDVEIIKHYPISPGDEDNYWLPSSLLISPLY</sequence>
<accession>A0A5J4U9C8</accession>